<organism evidence="2 3">
    <name type="scientific">Gymnopus androsaceus JB14</name>
    <dbReference type="NCBI Taxonomy" id="1447944"/>
    <lineage>
        <taxon>Eukaryota</taxon>
        <taxon>Fungi</taxon>
        <taxon>Dikarya</taxon>
        <taxon>Basidiomycota</taxon>
        <taxon>Agaricomycotina</taxon>
        <taxon>Agaricomycetes</taxon>
        <taxon>Agaricomycetidae</taxon>
        <taxon>Agaricales</taxon>
        <taxon>Marasmiineae</taxon>
        <taxon>Omphalotaceae</taxon>
        <taxon>Gymnopus</taxon>
    </lineage>
</organism>
<proteinExistence type="predicted"/>
<evidence type="ECO:0000313" key="2">
    <source>
        <dbReference type="EMBL" id="KAE9393594.1"/>
    </source>
</evidence>
<dbReference type="EMBL" id="ML769568">
    <property type="protein sequence ID" value="KAE9393594.1"/>
    <property type="molecule type" value="Genomic_DNA"/>
</dbReference>
<gene>
    <name evidence="2" type="ORF">BT96DRAFT_923953</name>
</gene>
<dbReference type="OrthoDB" id="3004750at2759"/>
<reference evidence="2" key="1">
    <citation type="journal article" date="2019" name="Environ. Microbiol.">
        <title>Fungal ecological strategies reflected in gene transcription - a case study of two litter decomposers.</title>
        <authorList>
            <person name="Barbi F."/>
            <person name="Kohler A."/>
            <person name="Barry K."/>
            <person name="Baskaran P."/>
            <person name="Daum C."/>
            <person name="Fauchery L."/>
            <person name="Ihrmark K."/>
            <person name="Kuo A."/>
            <person name="LaButti K."/>
            <person name="Lipzen A."/>
            <person name="Morin E."/>
            <person name="Grigoriev I.V."/>
            <person name="Henrissat B."/>
            <person name="Lindahl B."/>
            <person name="Martin F."/>
        </authorList>
    </citation>
    <scope>NUCLEOTIDE SEQUENCE</scope>
    <source>
        <strain evidence="2">JB14</strain>
    </source>
</reference>
<sequence length="70" mass="7788">DSPLILEKLRWESGPASTPNPEEVIPILEKAQWEIEDCENQIKTLESRKESLRLIRGPSAGSALTFPQGS</sequence>
<protein>
    <submittedName>
        <fullName evidence="2">Uncharacterized protein</fullName>
    </submittedName>
</protein>
<feature type="non-terminal residue" evidence="2">
    <location>
        <position position="1"/>
    </location>
</feature>
<feature type="coiled-coil region" evidence="1">
    <location>
        <begin position="28"/>
        <end position="55"/>
    </location>
</feature>
<dbReference type="AlphaFoldDB" id="A0A6A4H8E3"/>
<evidence type="ECO:0000313" key="3">
    <source>
        <dbReference type="Proteomes" id="UP000799118"/>
    </source>
</evidence>
<keyword evidence="1" id="KW-0175">Coiled coil</keyword>
<evidence type="ECO:0000256" key="1">
    <source>
        <dbReference type="SAM" id="Coils"/>
    </source>
</evidence>
<dbReference type="Proteomes" id="UP000799118">
    <property type="component" value="Unassembled WGS sequence"/>
</dbReference>
<accession>A0A6A4H8E3</accession>
<keyword evidence="3" id="KW-1185">Reference proteome</keyword>
<name>A0A6A4H8E3_9AGAR</name>